<reference evidence="10 11" key="1">
    <citation type="submission" date="2020-07" db="EMBL/GenBank/DDBJ databases">
        <title>Sequencing the genomes of 1000 actinobacteria strains.</title>
        <authorList>
            <person name="Klenk H.-P."/>
        </authorList>
    </citation>
    <scope>NUCLEOTIDE SEQUENCE [LARGE SCALE GENOMIC DNA]</scope>
    <source>
        <strain evidence="10 11">DSM 102047</strain>
    </source>
</reference>
<feature type="transmembrane region" description="Helical" evidence="9">
    <location>
        <begin position="162"/>
        <end position="182"/>
    </location>
</feature>
<dbReference type="Pfam" id="PF02133">
    <property type="entry name" value="Transp_cyt_pur"/>
    <property type="match status" value="1"/>
</dbReference>
<dbReference type="InterPro" id="IPR026030">
    <property type="entry name" value="Pur-cyt_permease_Fcy2/21/22"/>
</dbReference>
<evidence type="ECO:0000256" key="2">
    <source>
        <dbReference type="ARBA" id="ARBA00008974"/>
    </source>
</evidence>
<accession>A0A7Y9LT81</accession>
<dbReference type="InterPro" id="IPR001248">
    <property type="entry name" value="Pur-cyt_permease"/>
</dbReference>
<evidence type="ECO:0000313" key="10">
    <source>
        <dbReference type="EMBL" id="NYE95146.1"/>
    </source>
</evidence>
<dbReference type="PANTHER" id="PTHR31806">
    <property type="entry name" value="PURINE-CYTOSINE PERMEASE FCY2-RELATED"/>
    <property type="match status" value="1"/>
</dbReference>
<feature type="transmembrane region" description="Helical" evidence="9">
    <location>
        <begin position="55"/>
        <end position="77"/>
    </location>
</feature>
<evidence type="ECO:0000313" key="11">
    <source>
        <dbReference type="Proteomes" id="UP000521748"/>
    </source>
</evidence>
<keyword evidence="4 9" id="KW-0812">Transmembrane</keyword>
<dbReference type="GO" id="GO:0022857">
    <property type="term" value="F:transmembrane transporter activity"/>
    <property type="evidence" value="ECO:0007669"/>
    <property type="project" value="InterPro"/>
</dbReference>
<protein>
    <submittedName>
        <fullName evidence="10">NCS1 family nucleobase:cation symporter-1</fullName>
    </submittedName>
</protein>
<feature type="transmembrane region" description="Helical" evidence="9">
    <location>
        <begin position="97"/>
        <end position="118"/>
    </location>
</feature>
<keyword evidence="11" id="KW-1185">Reference proteome</keyword>
<evidence type="ECO:0000256" key="6">
    <source>
        <dbReference type="ARBA" id="ARBA00023136"/>
    </source>
</evidence>
<feature type="transmembrane region" description="Helical" evidence="9">
    <location>
        <begin position="394"/>
        <end position="412"/>
    </location>
</feature>
<feature type="transmembrane region" description="Helical" evidence="9">
    <location>
        <begin position="424"/>
        <end position="447"/>
    </location>
</feature>
<organism evidence="10 11">
    <name type="scientific">Psychromicrobium silvestre</name>
    <dbReference type="NCBI Taxonomy" id="1645614"/>
    <lineage>
        <taxon>Bacteria</taxon>
        <taxon>Bacillati</taxon>
        <taxon>Actinomycetota</taxon>
        <taxon>Actinomycetes</taxon>
        <taxon>Micrococcales</taxon>
        <taxon>Micrococcaceae</taxon>
        <taxon>Psychromicrobium</taxon>
    </lineage>
</organism>
<dbReference type="PIRSF" id="PIRSF002744">
    <property type="entry name" value="Pur-cyt_permease"/>
    <property type="match status" value="1"/>
</dbReference>
<evidence type="ECO:0000256" key="7">
    <source>
        <dbReference type="PIRNR" id="PIRNR002744"/>
    </source>
</evidence>
<feature type="region of interest" description="Disordered" evidence="8">
    <location>
        <begin position="455"/>
        <end position="476"/>
    </location>
</feature>
<comment type="subcellular location">
    <subcellularLocation>
        <location evidence="1">Membrane</location>
        <topology evidence="1">Multi-pass membrane protein</topology>
    </subcellularLocation>
</comment>
<dbReference type="Gene3D" id="1.10.4160.10">
    <property type="entry name" value="Hydantoin permease"/>
    <property type="match status" value="1"/>
</dbReference>
<feature type="transmembrane region" description="Helical" evidence="9">
    <location>
        <begin position="30"/>
        <end position="49"/>
    </location>
</feature>
<gene>
    <name evidence="10" type="ORF">FHU41_001367</name>
</gene>
<feature type="transmembrane region" description="Helical" evidence="9">
    <location>
        <begin position="277"/>
        <end position="307"/>
    </location>
</feature>
<evidence type="ECO:0000256" key="3">
    <source>
        <dbReference type="ARBA" id="ARBA00022448"/>
    </source>
</evidence>
<name>A0A7Y9LT81_9MICC</name>
<dbReference type="Proteomes" id="UP000521748">
    <property type="component" value="Unassembled WGS sequence"/>
</dbReference>
<proteinExistence type="inferred from homology"/>
<evidence type="ECO:0000256" key="4">
    <source>
        <dbReference type="ARBA" id="ARBA00022692"/>
    </source>
</evidence>
<feature type="transmembrane region" description="Helical" evidence="9">
    <location>
        <begin position="194"/>
        <end position="214"/>
    </location>
</feature>
<comment type="similarity">
    <text evidence="2 7">Belongs to the purine-cytosine permease (2.A.39) family.</text>
</comment>
<keyword evidence="5 9" id="KW-1133">Transmembrane helix</keyword>
<feature type="transmembrane region" description="Helical" evidence="9">
    <location>
        <begin position="319"/>
        <end position="339"/>
    </location>
</feature>
<evidence type="ECO:0000256" key="5">
    <source>
        <dbReference type="ARBA" id="ARBA00022989"/>
    </source>
</evidence>
<comment type="caution">
    <text evidence="10">The sequence shown here is derived from an EMBL/GenBank/DDBJ whole genome shotgun (WGS) entry which is preliminary data.</text>
</comment>
<dbReference type="AlphaFoldDB" id="A0A7Y9LT81"/>
<feature type="transmembrane region" description="Helical" evidence="9">
    <location>
        <begin position="138"/>
        <end position="155"/>
    </location>
</feature>
<dbReference type="RefSeq" id="WP_179388825.1">
    <property type="nucleotide sequence ID" value="NZ_JACBYQ010000001.1"/>
</dbReference>
<evidence type="ECO:0000256" key="9">
    <source>
        <dbReference type="SAM" id="Phobius"/>
    </source>
</evidence>
<keyword evidence="6 7" id="KW-0472">Membrane</keyword>
<evidence type="ECO:0000256" key="1">
    <source>
        <dbReference type="ARBA" id="ARBA00004141"/>
    </source>
</evidence>
<feature type="transmembrane region" description="Helical" evidence="9">
    <location>
        <begin position="351"/>
        <end position="373"/>
    </location>
</feature>
<sequence>MRKAGRSAIETRTIEHIPINERHGTSRQMFTIWFGTGLTLVTMTAGFTATTLYGLAWWMAALALLIGVLVGGIVLSLHAAQGPQTGIPQMLQTRAQFGSYGSLLVIVIVVFSFVGFFASNLVLGGQAIAAISPINSTTGILTIGVIATIAAAFGYKMIHRLAGLMSIFAGIALLLTVIWALGVNAVPAGTWSGGVFTVIGFMGTVSLAALWMISCAPFVSDYTRYMPKDTGVRSAFWATYAGSSLGAFLPMALGALLGSALAGADVVSGLSAVTGGISVAVIIIFSVSLVTQSAVLVYCGALSTIAVGQTLFSRWTPGAGARIVVSVVIFGVSVMLALAGQAEFLTNFTNFMLILLCVLTPWTAINLIDYYVIRHGEYDLAAIFEQDGGRYGRFNRPAIIAYLIGIAVQIPLLGTPMYTGPVAAAIGGIDISWVVGLIVTCPLYLILMRRSGPRKGAPAASNAGSSEPAAFASEQS</sequence>
<dbReference type="GO" id="GO:0005886">
    <property type="term" value="C:plasma membrane"/>
    <property type="evidence" value="ECO:0007669"/>
    <property type="project" value="TreeGrafter"/>
</dbReference>
<evidence type="ECO:0000256" key="8">
    <source>
        <dbReference type="SAM" id="MobiDB-lite"/>
    </source>
</evidence>
<dbReference type="PANTHER" id="PTHR31806:SF1">
    <property type="entry name" value="PURINE-CYTOSINE PERMEASE FCY2-RELATED"/>
    <property type="match status" value="1"/>
</dbReference>
<keyword evidence="3 7" id="KW-0813">Transport</keyword>
<dbReference type="EMBL" id="JACBYQ010000001">
    <property type="protein sequence ID" value="NYE95146.1"/>
    <property type="molecule type" value="Genomic_DNA"/>
</dbReference>
<feature type="transmembrane region" description="Helical" evidence="9">
    <location>
        <begin position="235"/>
        <end position="257"/>
    </location>
</feature>